<dbReference type="AlphaFoldDB" id="Q2CJG3"/>
<dbReference type="SUPFAM" id="SSF53335">
    <property type="entry name" value="S-adenosyl-L-methionine-dependent methyltransferases"/>
    <property type="match status" value="1"/>
</dbReference>
<evidence type="ECO:0000259" key="1">
    <source>
        <dbReference type="Pfam" id="PF08242"/>
    </source>
</evidence>
<dbReference type="InterPro" id="IPR029063">
    <property type="entry name" value="SAM-dependent_MTases_sf"/>
</dbReference>
<keyword evidence="3" id="KW-1185">Reference proteome</keyword>
<protein>
    <recommendedName>
        <fullName evidence="1">Methyltransferase type 12 domain-containing protein</fullName>
    </recommendedName>
</protein>
<dbReference type="InterPro" id="IPR013217">
    <property type="entry name" value="Methyltransf_12"/>
</dbReference>
<dbReference type="OrthoDB" id="649979at2"/>
<gene>
    <name evidence="2" type="ORF">OG2516_00384</name>
</gene>
<dbReference type="Proteomes" id="UP000003635">
    <property type="component" value="Unassembled WGS sequence"/>
</dbReference>
<feature type="domain" description="Methyltransferase type 12" evidence="1">
    <location>
        <begin position="57"/>
        <end position="153"/>
    </location>
</feature>
<accession>Q2CJG3</accession>
<name>Q2CJG3_OCEGH</name>
<dbReference type="HOGENOM" id="CLU_050522_0_0_5"/>
<organism evidence="2 3">
    <name type="scientific">Oceanicola granulosus (strain ATCC BAA-861 / DSM 15982 / KCTC 12143 / HTCC2516)</name>
    <dbReference type="NCBI Taxonomy" id="314256"/>
    <lineage>
        <taxon>Bacteria</taxon>
        <taxon>Pseudomonadati</taxon>
        <taxon>Pseudomonadota</taxon>
        <taxon>Alphaproteobacteria</taxon>
        <taxon>Rhodobacterales</taxon>
        <taxon>Roseobacteraceae</taxon>
        <taxon>Oceanicola</taxon>
    </lineage>
</organism>
<dbReference type="RefSeq" id="WP_007253609.1">
    <property type="nucleotide sequence ID" value="NZ_CH724107.1"/>
</dbReference>
<dbReference type="STRING" id="314256.OG2516_00384"/>
<dbReference type="CDD" id="cd02440">
    <property type="entry name" value="AdoMet_MTases"/>
    <property type="match status" value="1"/>
</dbReference>
<dbReference type="Gene3D" id="3.40.50.150">
    <property type="entry name" value="Vaccinia Virus protein VP39"/>
    <property type="match status" value="1"/>
</dbReference>
<comment type="caution">
    <text evidence="2">The sequence shown here is derived from an EMBL/GenBank/DDBJ whole genome shotgun (WGS) entry which is preliminary data.</text>
</comment>
<evidence type="ECO:0000313" key="2">
    <source>
        <dbReference type="EMBL" id="EAR52637.1"/>
    </source>
</evidence>
<evidence type="ECO:0000313" key="3">
    <source>
        <dbReference type="Proteomes" id="UP000003635"/>
    </source>
</evidence>
<dbReference type="EMBL" id="AAOT01000002">
    <property type="protein sequence ID" value="EAR52637.1"/>
    <property type="molecule type" value="Genomic_DNA"/>
</dbReference>
<reference evidence="2 3" key="1">
    <citation type="journal article" date="2010" name="J. Bacteriol.">
        <title>Genome sequences of Oceanicola granulosus HTCC2516(T) and Oceanicola batsensis HTCC2597(TDelta).</title>
        <authorList>
            <person name="Thrash J.C."/>
            <person name="Cho J.C."/>
            <person name="Vergin K.L."/>
            <person name="Giovannoni S.J."/>
        </authorList>
    </citation>
    <scope>NUCLEOTIDE SEQUENCE [LARGE SCALE GENOMIC DNA]</scope>
    <source>
        <strain evidence="3">ATCC BAA-861 / DSM 15982 / KCTC 12143 / HTCC2516</strain>
    </source>
</reference>
<dbReference type="Pfam" id="PF08242">
    <property type="entry name" value="Methyltransf_12"/>
    <property type="match status" value="1"/>
</dbReference>
<proteinExistence type="predicted"/>
<sequence>MADRVRAQYEAYPYPARDPADEARRLIVGSPSDPREIDHVLFGGRRDWSVPLRALVAGGGTGDGLVQLAQKLAWAGRPCEITYIDLSERARAIAEARLAARDLGGVRFVTGSLLDAGELGPFDYIDCCGVLHHLPDPVAGFAALRAALAPGGGIGFMVYAPYGRTGVYPLQEAFGALFAGLSEADRLAAARTALARLPEGHPFRRNPHLADYEASDAGFYDLLLHSQDRAFPVRDLHAALAAAGLRAVTLLPERLYDPARFVEVPEGLDALTRMEIAEKLDGTMKVHIGYAVPADDPRQVAEGAPDQVPHLAGPPERIARQIAATGRLAFRANGHHPAEIVLPEDAAPLLAAIDGHRTVEALRAGPAGAHWDAVAAAFSGWNLLHYARL</sequence>
<dbReference type="eggNOG" id="COG2227">
    <property type="taxonomic scope" value="Bacteria"/>
</dbReference>